<dbReference type="PANTHER" id="PTHR21485">
    <property type="entry name" value="HAD SUPERFAMILY MEMBERS CMAS AND KDSC"/>
    <property type="match status" value="1"/>
</dbReference>
<organism evidence="1 2">
    <name type="scientific">Mucilaginibacter roseus</name>
    <dbReference type="NCBI Taxonomy" id="1528868"/>
    <lineage>
        <taxon>Bacteria</taxon>
        <taxon>Pseudomonadati</taxon>
        <taxon>Bacteroidota</taxon>
        <taxon>Sphingobacteriia</taxon>
        <taxon>Sphingobacteriales</taxon>
        <taxon>Sphingobacteriaceae</taxon>
        <taxon>Mucilaginibacter</taxon>
    </lineage>
</organism>
<keyword evidence="2" id="KW-1185">Reference proteome</keyword>
<comment type="caution">
    <text evidence="1">The sequence shown here is derived from an EMBL/GenBank/DDBJ whole genome shotgun (WGS) entry which is preliminary data.</text>
</comment>
<evidence type="ECO:0000313" key="2">
    <source>
        <dbReference type="Proteomes" id="UP001199919"/>
    </source>
</evidence>
<dbReference type="InterPro" id="IPR029044">
    <property type="entry name" value="Nucleotide-diphossugar_trans"/>
</dbReference>
<reference evidence="1 2" key="1">
    <citation type="submission" date="2021-12" db="EMBL/GenBank/DDBJ databases">
        <title>Mucilaginibacter roseus genome.</title>
        <authorList>
            <person name="Ferreira J.R."/>
            <person name="Newman J.D."/>
        </authorList>
    </citation>
    <scope>NUCLEOTIDE SEQUENCE [LARGE SCALE GENOMIC DNA]</scope>
    <source>
        <strain evidence="1 2">LMG 28454</strain>
    </source>
</reference>
<dbReference type="RefSeq" id="WP_232176928.1">
    <property type="nucleotide sequence ID" value="NZ_JAJPWV010000002.1"/>
</dbReference>
<dbReference type="Gene3D" id="3.90.550.10">
    <property type="entry name" value="Spore Coat Polysaccharide Biosynthesis Protein SpsA, Chain A"/>
    <property type="match status" value="1"/>
</dbReference>
<proteinExistence type="predicted"/>
<dbReference type="Proteomes" id="UP001199919">
    <property type="component" value="Unassembled WGS sequence"/>
</dbReference>
<dbReference type="EMBL" id="JAJPWV010000002">
    <property type="protein sequence ID" value="MCD8740533.1"/>
    <property type="molecule type" value="Genomic_DNA"/>
</dbReference>
<dbReference type="InterPro" id="IPR050793">
    <property type="entry name" value="CMP-NeuNAc_synthase"/>
</dbReference>
<accession>A0ABS8U099</accession>
<sequence>MKYVAEIPVRLGSKRVPKKNLRLINGKPMVGYAIEACKGSKYISETYINSEADIMKKLCDDYGVQFYKRKDELAEDHIVQDQFNYDFLLNVETENLVMVNPVSPLVLPEDIDNAIKYYEENQLDCLISVREEKLQSFFDGKPLNFSDQALLPMTQTLKPVQLCAWTVCIWNAKKFIEHYEKHGYAVFVGNYGLYPFDPVRSIKVSTEEDFKLAELYLSAKSANAEVTPEYYE</sequence>
<evidence type="ECO:0008006" key="3">
    <source>
        <dbReference type="Google" id="ProtNLM"/>
    </source>
</evidence>
<gene>
    <name evidence="1" type="ORF">LT679_07960</name>
</gene>
<name>A0ABS8U099_9SPHI</name>
<protein>
    <recommendedName>
        <fullName evidence="3">Acylneuraminate cytidylyltransferase family protein</fullName>
    </recommendedName>
</protein>
<dbReference type="SUPFAM" id="SSF53448">
    <property type="entry name" value="Nucleotide-diphospho-sugar transferases"/>
    <property type="match status" value="1"/>
</dbReference>
<dbReference type="PANTHER" id="PTHR21485:SF3">
    <property type="entry name" value="N-ACYLNEURAMINATE CYTIDYLYLTRANSFERASE"/>
    <property type="match status" value="1"/>
</dbReference>
<dbReference type="InterPro" id="IPR003329">
    <property type="entry name" value="Cytidylyl_trans"/>
</dbReference>
<evidence type="ECO:0000313" key="1">
    <source>
        <dbReference type="EMBL" id="MCD8740533.1"/>
    </source>
</evidence>
<dbReference type="Pfam" id="PF02348">
    <property type="entry name" value="CTP_transf_3"/>
    <property type="match status" value="1"/>
</dbReference>